<reference evidence="1 2" key="1">
    <citation type="submission" date="2023-06" db="EMBL/GenBank/DDBJ databases">
        <title>Thiopseudomonas sp. CY1220 draft genome sequence.</title>
        <authorList>
            <person name="Zhao G."/>
            <person name="An M."/>
        </authorList>
    </citation>
    <scope>NUCLEOTIDE SEQUENCE [LARGE SCALE GENOMIC DNA]</scope>
    <source>
        <strain evidence="1 2">CY1220</strain>
    </source>
</reference>
<proteinExistence type="predicted"/>
<evidence type="ECO:0000313" key="1">
    <source>
        <dbReference type="EMBL" id="MDM7858589.1"/>
    </source>
</evidence>
<evidence type="ECO:0000313" key="2">
    <source>
        <dbReference type="Proteomes" id="UP001241056"/>
    </source>
</evidence>
<dbReference type="Proteomes" id="UP001241056">
    <property type="component" value="Unassembled WGS sequence"/>
</dbReference>
<accession>A0ABT7SRH8</accession>
<dbReference type="RefSeq" id="WP_289411349.1">
    <property type="nucleotide sequence ID" value="NZ_JAUCDY010000013.1"/>
</dbReference>
<protein>
    <submittedName>
        <fullName evidence="1">Uncharacterized protein</fullName>
    </submittedName>
</protein>
<comment type="caution">
    <text evidence="1">The sequence shown here is derived from an EMBL/GenBank/DDBJ whole genome shotgun (WGS) entry which is preliminary data.</text>
</comment>
<sequence>MTYFIDAWLDRPQPYLRIINRLTGHTCLQIEGNELEKLREQGILDIQDLSSPEPSHIKEQIRQLFLFCRGQAAQRTTQQ</sequence>
<name>A0ABT7SRH8_9GAMM</name>
<organism evidence="1 2">
    <name type="scientific">Thiopseudomonas acetoxidans</name>
    <dbReference type="NCBI Taxonomy" id="3041622"/>
    <lineage>
        <taxon>Bacteria</taxon>
        <taxon>Pseudomonadati</taxon>
        <taxon>Pseudomonadota</taxon>
        <taxon>Gammaproteobacteria</taxon>
        <taxon>Pseudomonadales</taxon>
        <taxon>Pseudomonadaceae</taxon>
        <taxon>Thiopseudomonas</taxon>
    </lineage>
</organism>
<keyword evidence="2" id="KW-1185">Reference proteome</keyword>
<dbReference type="EMBL" id="JAUCDY010000013">
    <property type="protein sequence ID" value="MDM7858589.1"/>
    <property type="molecule type" value="Genomic_DNA"/>
</dbReference>
<gene>
    <name evidence="1" type="ORF">QEZ41_09945</name>
</gene>